<evidence type="ECO:0000313" key="4">
    <source>
        <dbReference type="EMBL" id="KAE9110348.1"/>
    </source>
</evidence>
<protein>
    <submittedName>
        <fullName evidence="4">Uncharacterized protein</fullName>
    </submittedName>
</protein>
<dbReference type="EMBL" id="QXFX01000749">
    <property type="protein sequence ID" value="KAE9105462.1"/>
    <property type="molecule type" value="Genomic_DNA"/>
</dbReference>
<dbReference type="EMBL" id="QXGB01000369">
    <property type="protein sequence ID" value="KAE9217597.1"/>
    <property type="molecule type" value="Genomic_DNA"/>
</dbReference>
<evidence type="ECO:0000313" key="2">
    <source>
        <dbReference type="EMBL" id="KAE9004951.1"/>
    </source>
</evidence>
<dbReference type="EMBL" id="QXFW01000705">
    <property type="protein sequence ID" value="KAE9004951.1"/>
    <property type="molecule type" value="Genomic_DNA"/>
</dbReference>
<evidence type="ECO:0000313" key="6">
    <source>
        <dbReference type="EMBL" id="KAE9309119.1"/>
    </source>
</evidence>
<proteinExistence type="predicted"/>
<name>A0A6A3S758_9STRA</name>
<dbReference type="Proteomes" id="UP000433483">
    <property type="component" value="Unassembled WGS sequence"/>
</dbReference>
<evidence type="ECO:0000313" key="7">
    <source>
        <dbReference type="Proteomes" id="UP000433483"/>
    </source>
</evidence>
<dbReference type="Proteomes" id="UP000441208">
    <property type="component" value="Unassembled WGS sequence"/>
</dbReference>
<evidence type="ECO:0000313" key="10">
    <source>
        <dbReference type="Proteomes" id="UP000460718"/>
    </source>
</evidence>
<dbReference type="EMBL" id="QXFZ01000608">
    <property type="protein sequence ID" value="KAE9110348.1"/>
    <property type="molecule type" value="Genomic_DNA"/>
</dbReference>
<gene>
    <name evidence="6" type="ORF">PF001_g10837</name>
    <name evidence="5" type="ORF">PF005_g8602</name>
    <name evidence="4" type="ORF">PF007_g11885</name>
    <name evidence="3" type="ORF">PF010_g13005</name>
    <name evidence="2" type="ORF">PF011_g12246</name>
</gene>
<evidence type="ECO:0000313" key="8">
    <source>
        <dbReference type="Proteomes" id="UP000437068"/>
    </source>
</evidence>
<feature type="region of interest" description="Disordered" evidence="1">
    <location>
        <begin position="60"/>
        <end position="93"/>
    </location>
</feature>
<dbReference type="Proteomes" id="UP000437068">
    <property type="component" value="Unassembled WGS sequence"/>
</dbReference>
<dbReference type="Proteomes" id="UP000488956">
    <property type="component" value="Unassembled WGS sequence"/>
</dbReference>
<keyword evidence="7" id="KW-1185">Reference proteome</keyword>
<evidence type="ECO:0000256" key="1">
    <source>
        <dbReference type="SAM" id="MobiDB-lite"/>
    </source>
</evidence>
<sequence length="123" mass="12800">MPRAPNILVGVQITAIRTASAAFGFDSKHRGPGPWMSPRLRLLLRPRLTGAFPEITRLRKLRSPAHDDSSPSAVAPSSPARVPASTHGVSLGPLAANTDEALAESASEAPVVEVASGAIVNFS</sequence>
<evidence type="ECO:0000313" key="11">
    <source>
        <dbReference type="Proteomes" id="UP000488956"/>
    </source>
</evidence>
<dbReference type="OrthoDB" id="143777at2759"/>
<reference evidence="7 8" key="1">
    <citation type="submission" date="2018-08" db="EMBL/GenBank/DDBJ databases">
        <title>Genomic investigation of the strawberry pathogen Phytophthora fragariae indicates pathogenicity is determined by transcriptional variation in three key races.</title>
        <authorList>
            <person name="Adams T.M."/>
            <person name="Armitage A.D."/>
            <person name="Sobczyk M.K."/>
            <person name="Bates H.J."/>
            <person name="Dunwell J.M."/>
            <person name="Nellist C.F."/>
            <person name="Harrison R.J."/>
        </authorList>
    </citation>
    <scope>NUCLEOTIDE SEQUENCE [LARGE SCALE GENOMIC DNA]</scope>
    <source>
        <strain evidence="6 8">A4</strain>
        <strain evidence="5 7">NOV-27</strain>
        <strain evidence="4 9">NOV-71</strain>
        <strain evidence="3 11">ONT-3</strain>
        <strain evidence="2 10">SCRP245</strain>
    </source>
</reference>
<dbReference type="AlphaFoldDB" id="A0A6A3S758"/>
<dbReference type="Proteomes" id="UP000460718">
    <property type="component" value="Unassembled WGS sequence"/>
</dbReference>
<evidence type="ECO:0000313" key="9">
    <source>
        <dbReference type="Proteomes" id="UP000441208"/>
    </source>
</evidence>
<evidence type="ECO:0000313" key="3">
    <source>
        <dbReference type="EMBL" id="KAE9105462.1"/>
    </source>
</evidence>
<evidence type="ECO:0000313" key="5">
    <source>
        <dbReference type="EMBL" id="KAE9217597.1"/>
    </source>
</evidence>
<accession>A0A6A3S758</accession>
<comment type="caution">
    <text evidence="4">The sequence shown here is derived from an EMBL/GenBank/DDBJ whole genome shotgun (WGS) entry which is preliminary data.</text>
</comment>
<dbReference type="EMBL" id="QXGE01000557">
    <property type="protein sequence ID" value="KAE9309119.1"/>
    <property type="molecule type" value="Genomic_DNA"/>
</dbReference>
<organism evidence="4 9">
    <name type="scientific">Phytophthora fragariae</name>
    <dbReference type="NCBI Taxonomy" id="53985"/>
    <lineage>
        <taxon>Eukaryota</taxon>
        <taxon>Sar</taxon>
        <taxon>Stramenopiles</taxon>
        <taxon>Oomycota</taxon>
        <taxon>Peronosporomycetes</taxon>
        <taxon>Peronosporales</taxon>
        <taxon>Peronosporaceae</taxon>
        <taxon>Phytophthora</taxon>
    </lineage>
</organism>
<feature type="compositionally biased region" description="Low complexity" evidence="1">
    <location>
        <begin position="70"/>
        <end position="85"/>
    </location>
</feature>